<accession>A0A919ASI4</accession>
<dbReference type="Pfam" id="PF05258">
    <property type="entry name" value="DciA"/>
    <property type="match status" value="1"/>
</dbReference>
<dbReference type="RefSeq" id="WP_191252403.1">
    <property type="nucleotide sequence ID" value="NZ_BNCI01000002.1"/>
</dbReference>
<organism evidence="1 2">
    <name type="scientific">Kordiimonas sediminis</name>
    <dbReference type="NCBI Taxonomy" id="1735581"/>
    <lineage>
        <taxon>Bacteria</taxon>
        <taxon>Pseudomonadati</taxon>
        <taxon>Pseudomonadota</taxon>
        <taxon>Alphaproteobacteria</taxon>
        <taxon>Kordiimonadales</taxon>
        <taxon>Kordiimonadaceae</taxon>
        <taxon>Kordiimonas</taxon>
    </lineage>
</organism>
<dbReference type="Proteomes" id="UP000630923">
    <property type="component" value="Unassembled WGS sequence"/>
</dbReference>
<dbReference type="EMBL" id="BNCI01000002">
    <property type="protein sequence ID" value="GHF24809.1"/>
    <property type="molecule type" value="Genomic_DNA"/>
</dbReference>
<evidence type="ECO:0000313" key="1">
    <source>
        <dbReference type="EMBL" id="GHF24809.1"/>
    </source>
</evidence>
<dbReference type="InterPro" id="IPR010593">
    <property type="entry name" value="DUF1159"/>
</dbReference>
<sequence>MVKDQKKKTSKRRWKAVKAVDVMRPLMDRAIRSKGFVQTEVVTRWRDIVGHELSMVTLPVSLRFARGTRTDGTLEVRCESAFAPLLQHRHGHIIDLVNQYFGYGAVSKLRVVQGPLPHQRRTQAHAQRPVTDEDRRQLNELLSAGHDSDLKSALMKLGEQVYTRKKD</sequence>
<reference evidence="1" key="2">
    <citation type="submission" date="2020-09" db="EMBL/GenBank/DDBJ databases">
        <authorList>
            <person name="Sun Q."/>
            <person name="Kim S."/>
        </authorList>
    </citation>
    <scope>NUCLEOTIDE SEQUENCE</scope>
    <source>
        <strain evidence="1">KCTC 42590</strain>
    </source>
</reference>
<evidence type="ECO:0008006" key="3">
    <source>
        <dbReference type="Google" id="ProtNLM"/>
    </source>
</evidence>
<dbReference type="AlphaFoldDB" id="A0A919ASI4"/>
<keyword evidence="2" id="KW-1185">Reference proteome</keyword>
<proteinExistence type="predicted"/>
<dbReference type="PIRSF" id="PIRSF032064">
    <property type="entry name" value="UCP032064"/>
    <property type="match status" value="1"/>
</dbReference>
<reference evidence="1" key="1">
    <citation type="journal article" date="2014" name="Int. J. Syst. Evol. Microbiol.">
        <title>Complete genome sequence of Corynebacterium casei LMG S-19264T (=DSM 44701T), isolated from a smear-ripened cheese.</title>
        <authorList>
            <consortium name="US DOE Joint Genome Institute (JGI-PGF)"/>
            <person name="Walter F."/>
            <person name="Albersmeier A."/>
            <person name="Kalinowski J."/>
            <person name="Ruckert C."/>
        </authorList>
    </citation>
    <scope>NUCLEOTIDE SEQUENCE</scope>
    <source>
        <strain evidence="1">KCTC 42590</strain>
    </source>
</reference>
<dbReference type="InterPro" id="IPR007922">
    <property type="entry name" value="DciA-like"/>
</dbReference>
<comment type="caution">
    <text evidence="1">The sequence shown here is derived from an EMBL/GenBank/DDBJ whole genome shotgun (WGS) entry which is preliminary data.</text>
</comment>
<gene>
    <name evidence="1" type="ORF">GCM10017044_19420</name>
</gene>
<protein>
    <recommendedName>
        <fullName evidence="3">DUF721 domain-containing protein</fullName>
    </recommendedName>
</protein>
<evidence type="ECO:0000313" key="2">
    <source>
        <dbReference type="Proteomes" id="UP000630923"/>
    </source>
</evidence>
<name>A0A919ASI4_9PROT</name>